<evidence type="ECO:0000313" key="9">
    <source>
        <dbReference type="Proteomes" id="UP000694554"/>
    </source>
</evidence>
<sequence length="122" mass="14175">IGDSRGPPKSTLPFFHRRRIKARHVHSNHTTFAVRSVVIYWFQQIIAVVLGVIWGLLPLRGFLGIAGFFLINADVLHLYFSDYLQIDKEEYGGMWELTKEGFMTSFVLFVVIWIIFLHCHPL</sequence>
<evidence type="ECO:0000256" key="6">
    <source>
        <dbReference type="ARBA" id="ARBA00023136"/>
    </source>
</evidence>
<dbReference type="Pfam" id="PF07019">
    <property type="entry name" value="EMC6"/>
    <property type="match status" value="1"/>
</dbReference>
<reference evidence="8" key="2">
    <citation type="submission" date="2025-08" db="UniProtKB">
        <authorList>
            <consortium name="Ensembl"/>
        </authorList>
    </citation>
    <scope>IDENTIFICATION</scope>
</reference>
<dbReference type="PANTHER" id="PTHR12906:SF0">
    <property type="entry name" value="GEL COMPLEX SUBUNIT OPTI"/>
    <property type="match status" value="1"/>
</dbReference>
<organism evidence="8 9">
    <name type="scientific">Phocoena sinus</name>
    <name type="common">Vaquita</name>
    <dbReference type="NCBI Taxonomy" id="42100"/>
    <lineage>
        <taxon>Eukaryota</taxon>
        <taxon>Metazoa</taxon>
        <taxon>Chordata</taxon>
        <taxon>Craniata</taxon>
        <taxon>Vertebrata</taxon>
        <taxon>Euteleostomi</taxon>
        <taxon>Mammalia</taxon>
        <taxon>Eutheria</taxon>
        <taxon>Laurasiatheria</taxon>
        <taxon>Artiodactyla</taxon>
        <taxon>Whippomorpha</taxon>
        <taxon>Cetacea</taxon>
        <taxon>Odontoceti</taxon>
        <taxon>Phocoenidae</taxon>
        <taxon>Phocoena</taxon>
    </lineage>
</organism>
<evidence type="ECO:0000313" key="8">
    <source>
        <dbReference type="Ensembl" id="ENSPSNP00000010897.1"/>
    </source>
</evidence>
<evidence type="ECO:0000256" key="3">
    <source>
        <dbReference type="ARBA" id="ARBA00022692"/>
    </source>
</evidence>
<comment type="subcellular location">
    <subcellularLocation>
        <location evidence="1">Endoplasmic reticulum membrane</location>
        <topology evidence="1">Multi-pass membrane protein</topology>
    </subcellularLocation>
</comment>
<dbReference type="InterPro" id="IPR010742">
    <property type="entry name" value="RCAF1"/>
</dbReference>
<dbReference type="GO" id="GO:0097250">
    <property type="term" value="P:mitochondrial respirasome assembly"/>
    <property type="evidence" value="ECO:0007669"/>
    <property type="project" value="InterPro"/>
</dbReference>
<dbReference type="AlphaFoldDB" id="A0A8C9E1I0"/>
<reference evidence="8" key="3">
    <citation type="submission" date="2025-09" db="UniProtKB">
        <authorList>
            <consortium name="Ensembl"/>
        </authorList>
    </citation>
    <scope>IDENTIFICATION</scope>
</reference>
<feature type="transmembrane region" description="Helical" evidence="7">
    <location>
        <begin position="101"/>
        <end position="119"/>
    </location>
</feature>
<dbReference type="Proteomes" id="UP000694554">
    <property type="component" value="Chromosome 8"/>
</dbReference>
<feature type="transmembrane region" description="Helical" evidence="7">
    <location>
        <begin position="38"/>
        <end position="57"/>
    </location>
</feature>
<evidence type="ECO:0000256" key="2">
    <source>
        <dbReference type="ARBA" id="ARBA00009436"/>
    </source>
</evidence>
<feature type="transmembrane region" description="Helical" evidence="7">
    <location>
        <begin position="62"/>
        <end position="81"/>
    </location>
</feature>
<keyword evidence="4" id="KW-0256">Endoplasmic reticulum</keyword>
<protein>
    <recommendedName>
        <fullName evidence="10">Respirasome Complex Assembly Factor 1</fullName>
    </recommendedName>
</protein>
<keyword evidence="6 7" id="KW-0472">Membrane</keyword>
<dbReference type="GO" id="GO:0005789">
    <property type="term" value="C:endoplasmic reticulum membrane"/>
    <property type="evidence" value="ECO:0007669"/>
    <property type="project" value="UniProtKB-SubCell"/>
</dbReference>
<reference evidence="8" key="1">
    <citation type="submission" date="2019-08" db="EMBL/GenBank/DDBJ databases">
        <title>Phocoena sinus (Vaquita) genome, mPhoSin1, primary haplotype.</title>
        <authorList>
            <person name="Morin P."/>
            <person name="Mountcastle J."/>
            <person name="Fungtammasan C."/>
            <person name="Rhie A."/>
            <person name="Rojas-Bracho L."/>
            <person name="Smith C.R."/>
            <person name="Taylor B.L."/>
            <person name="Gulland F.M.D."/>
            <person name="Musser W."/>
            <person name="Houck M."/>
            <person name="Haase B."/>
            <person name="Paez S."/>
            <person name="Howe K."/>
            <person name="Torrance J."/>
            <person name="Formenti G."/>
            <person name="Phillippy A."/>
            <person name="Ryder O."/>
            <person name="Jarvis E.D."/>
            <person name="Fedrigo O."/>
        </authorList>
    </citation>
    <scope>NUCLEOTIDE SEQUENCE [LARGE SCALE GENOMIC DNA]</scope>
</reference>
<name>A0A8C9E1I0_PHOSS</name>
<comment type="similarity">
    <text evidence="2">Belongs to the EMC6 family.</text>
</comment>
<proteinExistence type="inferred from homology"/>
<evidence type="ECO:0008006" key="10">
    <source>
        <dbReference type="Google" id="ProtNLM"/>
    </source>
</evidence>
<dbReference type="PANTHER" id="PTHR12906">
    <property type="entry name" value="PROTEIN C20ORF24 RAB5-INTERACTING PROTEIN"/>
    <property type="match status" value="1"/>
</dbReference>
<evidence type="ECO:0000256" key="5">
    <source>
        <dbReference type="ARBA" id="ARBA00022989"/>
    </source>
</evidence>
<evidence type="ECO:0000256" key="1">
    <source>
        <dbReference type="ARBA" id="ARBA00004477"/>
    </source>
</evidence>
<accession>A0A8C9E1I0</accession>
<dbReference type="InterPro" id="IPR029008">
    <property type="entry name" value="EMC6-like"/>
</dbReference>
<dbReference type="GeneTree" id="ENSGT00390000004786"/>
<evidence type="ECO:0000256" key="7">
    <source>
        <dbReference type="SAM" id="Phobius"/>
    </source>
</evidence>
<keyword evidence="3 7" id="KW-0812">Transmembrane</keyword>
<dbReference type="Ensembl" id="ENSPSNT00000012310.1">
    <property type="protein sequence ID" value="ENSPSNP00000010897.1"/>
    <property type="gene ID" value="ENSPSNG00000008073.1"/>
</dbReference>
<keyword evidence="5 7" id="KW-1133">Transmembrane helix</keyword>
<keyword evidence="9" id="KW-1185">Reference proteome</keyword>
<evidence type="ECO:0000256" key="4">
    <source>
        <dbReference type="ARBA" id="ARBA00022824"/>
    </source>
</evidence>
<dbReference type="GO" id="GO:0005739">
    <property type="term" value="C:mitochondrion"/>
    <property type="evidence" value="ECO:0007669"/>
    <property type="project" value="GOC"/>
</dbReference>